<evidence type="ECO:0008006" key="10">
    <source>
        <dbReference type="Google" id="ProtNLM"/>
    </source>
</evidence>
<dbReference type="PANTHER" id="PTHR15549:SF30">
    <property type="entry name" value="MID2 DOMAIN-CONTAINING PROTEIN"/>
    <property type="match status" value="1"/>
</dbReference>
<accession>A0AA38KU12</accession>
<dbReference type="GO" id="GO:0071944">
    <property type="term" value="C:cell periphery"/>
    <property type="evidence" value="ECO:0007669"/>
    <property type="project" value="UniProtKB-ARBA"/>
</dbReference>
<feature type="compositionally biased region" description="Low complexity" evidence="5">
    <location>
        <begin position="257"/>
        <end position="266"/>
    </location>
</feature>
<keyword evidence="4 6" id="KW-0472">Membrane</keyword>
<evidence type="ECO:0000313" key="9">
    <source>
        <dbReference type="Proteomes" id="UP001163798"/>
    </source>
</evidence>
<keyword evidence="9" id="KW-1185">Reference proteome</keyword>
<organism evidence="8 9">
    <name type="scientific">Lentinula aff. detonsa</name>
    <dbReference type="NCBI Taxonomy" id="2804958"/>
    <lineage>
        <taxon>Eukaryota</taxon>
        <taxon>Fungi</taxon>
        <taxon>Dikarya</taxon>
        <taxon>Basidiomycota</taxon>
        <taxon>Agaricomycotina</taxon>
        <taxon>Agaricomycetes</taxon>
        <taxon>Agaricomycetidae</taxon>
        <taxon>Agaricales</taxon>
        <taxon>Marasmiineae</taxon>
        <taxon>Omphalotaceae</taxon>
        <taxon>Lentinula</taxon>
    </lineage>
</organism>
<evidence type="ECO:0000256" key="2">
    <source>
        <dbReference type="ARBA" id="ARBA00022692"/>
    </source>
</evidence>
<evidence type="ECO:0000256" key="1">
    <source>
        <dbReference type="ARBA" id="ARBA00004167"/>
    </source>
</evidence>
<keyword evidence="3 6" id="KW-1133">Transmembrane helix</keyword>
<dbReference type="EMBL" id="MU793564">
    <property type="protein sequence ID" value="KAJ3781392.1"/>
    <property type="molecule type" value="Genomic_DNA"/>
</dbReference>
<feature type="compositionally biased region" description="Polar residues" evidence="5">
    <location>
        <begin position="57"/>
        <end position="73"/>
    </location>
</feature>
<comment type="subcellular location">
    <subcellularLocation>
        <location evidence="1">Membrane</location>
        <topology evidence="1">Single-pass membrane protein</topology>
    </subcellularLocation>
</comment>
<sequence>MMSTTRIISFCILIIELTLAKSQGQWLPKQPMPQSKLPQLTSSSSLGSKTSVTPSSQSPMKTFPSTSQLTTSPPMLPSVTAPDVFSATQSSTTSSASPSQSLTTKTVNGSLAPSIGTPRSTVFIISTTSFTPSSTPTETPNRSESSTSSNVNPITSSQVIPVTAVSGTKSSHLGAIIGGIVGGVALAFIIALVALLRWHRRKQGSLARQMAFDKEMMVRPWPDFSLRRVARSWRSQSTKPRGYGINSEKTSEYRGDSSSSSTISISEEYLSEGSIEKQDGCEAPHQKTSSVMT</sequence>
<evidence type="ECO:0000256" key="5">
    <source>
        <dbReference type="SAM" id="MobiDB-lite"/>
    </source>
</evidence>
<evidence type="ECO:0000256" key="6">
    <source>
        <dbReference type="SAM" id="Phobius"/>
    </source>
</evidence>
<feature type="compositionally biased region" description="Low complexity" evidence="5">
    <location>
        <begin position="128"/>
        <end position="151"/>
    </location>
</feature>
<evidence type="ECO:0000256" key="7">
    <source>
        <dbReference type="SAM" id="SignalP"/>
    </source>
</evidence>
<dbReference type="GO" id="GO:0016020">
    <property type="term" value="C:membrane"/>
    <property type="evidence" value="ECO:0007669"/>
    <property type="project" value="UniProtKB-SubCell"/>
</dbReference>
<evidence type="ECO:0000313" key="8">
    <source>
        <dbReference type="EMBL" id="KAJ3781392.1"/>
    </source>
</evidence>
<reference evidence="8" key="1">
    <citation type="submission" date="2022-08" db="EMBL/GenBank/DDBJ databases">
        <authorList>
            <consortium name="DOE Joint Genome Institute"/>
            <person name="Min B."/>
            <person name="Riley R."/>
            <person name="Sierra-Patev S."/>
            <person name="Naranjo-Ortiz M."/>
            <person name="Looney B."/>
            <person name="Konkel Z."/>
            <person name="Slot J.C."/>
            <person name="Sakamoto Y."/>
            <person name="Steenwyk J.L."/>
            <person name="Rokas A."/>
            <person name="Carro J."/>
            <person name="Camarero S."/>
            <person name="Ferreira P."/>
            <person name="Molpeceres G."/>
            <person name="Ruiz-Duenas F.J."/>
            <person name="Serrano A."/>
            <person name="Henrissat B."/>
            <person name="Drula E."/>
            <person name="Hughes K.W."/>
            <person name="Mata J.L."/>
            <person name="Ishikawa N.K."/>
            <person name="Vargas-Isla R."/>
            <person name="Ushijima S."/>
            <person name="Smith C.A."/>
            <person name="Ahrendt S."/>
            <person name="Andreopoulos W."/>
            <person name="He G."/>
            <person name="Labutti K."/>
            <person name="Lipzen A."/>
            <person name="Ng V."/>
            <person name="Sandor L."/>
            <person name="Barry K."/>
            <person name="Martinez A.T."/>
            <person name="Xiao Y."/>
            <person name="Gibbons J.G."/>
            <person name="Terashima K."/>
            <person name="Hibbett D.S."/>
            <person name="Grigoriev I.V."/>
        </authorList>
    </citation>
    <scope>NUCLEOTIDE SEQUENCE</scope>
    <source>
        <strain evidence="8">TFB10291</strain>
    </source>
</reference>
<feature type="region of interest" description="Disordered" evidence="5">
    <location>
        <begin position="27"/>
        <end position="113"/>
    </location>
</feature>
<feature type="compositionally biased region" description="Basic and acidic residues" evidence="5">
    <location>
        <begin position="274"/>
        <end position="285"/>
    </location>
</feature>
<feature type="transmembrane region" description="Helical" evidence="6">
    <location>
        <begin position="173"/>
        <end position="196"/>
    </location>
</feature>
<keyword evidence="7" id="KW-0732">Signal</keyword>
<dbReference type="PANTHER" id="PTHR15549">
    <property type="entry name" value="PAIRED IMMUNOGLOBULIN-LIKE TYPE 2 RECEPTOR"/>
    <property type="match status" value="1"/>
</dbReference>
<keyword evidence="2 6" id="KW-0812">Transmembrane</keyword>
<dbReference type="InterPro" id="IPR051694">
    <property type="entry name" value="Immunoregulatory_rcpt-like"/>
</dbReference>
<feature type="region of interest" description="Disordered" evidence="5">
    <location>
        <begin position="128"/>
        <end position="154"/>
    </location>
</feature>
<feature type="chain" id="PRO_5041295568" description="Mid2 domain-containing protein" evidence="7">
    <location>
        <begin position="21"/>
        <end position="293"/>
    </location>
</feature>
<feature type="region of interest" description="Disordered" evidence="5">
    <location>
        <begin position="237"/>
        <end position="293"/>
    </location>
</feature>
<dbReference type="AlphaFoldDB" id="A0AA38KU12"/>
<feature type="compositionally biased region" description="Low complexity" evidence="5">
    <location>
        <begin position="41"/>
        <end position="56"/>
    </location>
</feature>
<evidence type="ECO:0000256" key="3">
    <source>
        <dbReference type="ARBA" id="ARBA00022989"/>
    </source>
</evidence>
<protein>
    <recommendedName>
        <fullName evidence="10">Mid2 domain-containing protein</fullName>
    </recommendedName>
</protein>
<comment type="caution">
    <text evidence="8">The sequence shown here is derived from an EMBL/GenBank/DDBJ whole genome shotgun (WGS) entry which is preliminary data.</text>
</comment>
<evidence type="ECO:0000256" key="4">
    <source>
        <dbReference type="ARBA" id="ARBA00023136"/>
    </source>
</evidence>
<gene>
    <name evidence="8" type="ORF">GGU10DRAFT_112103</name>
</gene>
<feature type="compositionally biased region" description="Low complexity" evidence="5">
    <location>
        <begin position="86"/>
        <end position="104"/>
    </location>
</feature>
<dbReference type="Proteomes" id="UP001163798">
    <property type="component" value="Unassembled WGS sequence"/>
</dbReference>
<name>A0AA38KU12_9AGAR</name>
<feature type="signal peptide" evidence="7">
    <location>
        <begin position="1"/>
        <end position="20"/>
    </location>
</feature>
<proteinExistence type="predicted"/>